<keyword evidence="6" id="KW-0342">GTP-binding</keyword>
<dbReference type="InterPro" id="IPR003008">
    <property type="entry name" value="Tubulin_FtsZ_GTPase"/>
</dbReference>
<dbReference type="OrthoDB" id="1662883at2759"/>
<evidence type="ECO:0000313" key="11">
    <source>
        <dbReference type="Proteomes" id="UP000437017"/>
    </source>
</evidence>
<dbReference type="SUPFAM" id="SSF52490">
    <property type="entry name" value="Tubulin nucleotide-binding domain-like"/>
    <property type="match status" value="1"/>
</dbReference>
<dbReference type="AlphaFoldDB" id="A0A6A1QBM8"/>
<evidence type="ECO:0000259" key="9">
    <source>
        <dbReference type="Pfam" id="PF00091"/>
    </source>
</evidence>
<comment type="similarity">
    <text evidence="2">Belongs to the tubulin family.</text>
</comment>
<protein>
    <recommendedName>
        <fullName evidence="9">Tubulin/FtsZ GTPase domain-containing protein</fullName>
    </recommendedName>
</protein>
<evidence type="ECO:0000256" key="5">
    <source>
        <dbReference type="ARBA" id="ARBA00022741"/>
    </source>
</evidence>
<evidence type="ECO:0000256" key="1">
    <source>
        <dbReference type="ARBA" id="ARBA00004245"/>
    </source>
</evidence>
<dbReference type="GO" id="GO:0005874">
    <property type="term" value="C:microtubule"/>
    <property type="evidence" value="ECO:0007669"/>
    <property type="project" value="UniProtKB-KW"/>
</dbReference>
<keyword evidence="4" id="KW-0493">Microtubule</keyword>
<proteinExistence type="inferred from homology"/>
<dbReference type="PRINTS" id="PR01161">
    <property type="entry name" value="TUBULIN"/>
</dbReference>
<sequence length="162" mass="18615">MLKKEKRGTREKTVSRKPINCEKSREKHKEKEKLKIEKAVSHIYYIYVYMMASSVAKKCTKSQLTYGKFRIQMHQFSLPSLEHELIGVFGCIETGTGRHVPTTVFVDLEPTVIDAVCTGTYCQLFHPEQLVTGKEDAANNHACSHYPIAKEIIDLVLDRIWK</sequence>
<dbReference type="GO" id="GO:0005525">
    <property type="term" value="F:GTP binding"/>
    <property type="evidence" value="ECO:0007669"/>
    <property type="project" value="UniProtKB-KW"/>
</dbReference>
<evidence type="ECO:0000256" key="7">
    <source>
        <dbReference type="ARBA" id="ARBA00023212"/>
    </source>
</evidence>
<comment type="subcellular location">
    <subcellularLocation>
        <location evidence="1">Cytoplasm</location>
        <location evidence="1">Cytoskeleton</location>
    </subcellularLocation>
</comment>
<feature type="compositionally biased region" description="Basic and acidic residues" evidence="8">
    <location>
        <begin position="8"/>
        <end position="27"/>
    </location>
</feature>
<accession>A0A6A1QBM8</accession>
<feature type="domain" description="Tubulin/FtsZ GTPase" evidence="9">
    <location>
        <begin position="93"/>
        <end position="160"/>
    </location>
</feature>
<evidence type="ECO:0000313" key="10">
    <source>
        <dbReference type="EMBL" id="KAB0406042.1"/>
    </source>
</evidence>
<keyword evidence="3" id="KW-0963">Cytoplasm</keyword>
<dbReference type="Gene3D" id="3.40.50.1440">
    <property type="entry name" value="Tubulin/FtsZ, GTPase domain"/>
    <property type="match status" value="1"/>
</dbReference>
<comment type="caution">
    <text evidence="10">The sequence shown here is derived from an EMBL/GenBank/DDBJ whole genome shotgun (WGS) entry which is preliminary data.</text>
</comment>
<dbReference type="InterPro" id="IPR036525">
    <property type="entry name" value="Tubulin/FtsZ_GTPase_sf"/>
</dbReference>
<dbReference type="EMBL" id="SGJD01000242">
    <property type="protein sequence ID" value="KAB0406042.1"/>
    <property type="molecule type" value="Genomic_DNA"/>
</dbReference>
<gene>
    <name evidence="10" type="ORF">E2I00_008464</name>
</gene>
<evidence type="ECO:0000256" key="8">
    <source>
        <dbReference type="SAM" id="MobiDB-lite"/>
    </source>
</evidence>
<dbReference type="Pfam" id="PF00091">
    <property type="entry name" value="Tubulin"/>
    <property type="match status" value="1"/>
</dbReference>
<evidence type="ECO:0000256" key="6">
    <source>
        <dbReference type="ARBA" id="ARBA00023134"/>
    </source>
</evidence>
<organism evidence="10 11">
    <name type="scientific">Balaenoptera physalus</name>
    <name type="common">Fin whale</name>
    <name type="synonym">Balaena physalus</name>
    <dbReference type="NCBI Taxonomy" id="9770"/>
    <lineage>
        <taxon>Eukaryota</taxon>
        <taxon>Metazoa</taxon>
        <taxon>Chordata</taxon>
        <taxon>Craniata</taxon>
        <taxon>Vertebrata</taxon>
        <taxon>Euteleostomi</taxon>
        <taxon>Mammalia</taxon>
        <taxon>Eutheria</taxon>
        <taxon>Laurasiatheria</taxon>
        <taxon>Artiodactyla</taxon>
        <taxon>Whippomorpha</taxon>
        <taxon>Cetacea</taxon>
        <taxon>Mysticeti</taxon>
        <taxon>Balaenopteridae</taxon>
        <taxon>Balaenoptera</taxon>
    </lineage>
</organism>
<dbReference type="Proteomes" id="UP000437017">
    <property type="component" value="Unassembled WGS sequence"/>
</dbReference>
<dbReference type="GO" id="GO:0007017">
    <property type="term" value="P:microtubule-based process"/>
    <property type="evidence" value="ECO:0007669"/>
    <property type="project" value="InterPro"/>
</dbReference>
<dbReference type="InterPro" id="IPR000217">
    <property type="entry name" value="Tubulin"/>
</dbReference>
<reference evidence="10 11" key="1">
    <citation type="journal article" date="2019" name="PLoS ONE">
        <title>Genomic analyses reveal an absence of contemporary introgressive admixture between fin whales and blue whales, despite known hybrids.</title>
        <authorList>
            <person name="Westbury M.V."/>
            <person name="Petersen B."/>
            <person name="Lorenzen E.D."/>
        </authorList>
    </citation>
    <scope>NUCLEOTIDE SEQUENCE [LARGE SCALE GENOMIC DNA]</scope>
    <source>
        <strain evidence="10">FinWhale-01</strain>
    </source>
</reference>
<evidence type="ECO:0000256" key="4">
    <source>
        <dbReference type="ARBA" id="ARBA00022701"/>
    </source>
</evidence>
<keyword evidence="5" id="KW-0547">Nucleotide-binding</keyword>
<dbReference type="PANTHER" id="PTHR11588">
    <property type="entry name" value="TUBULIN"/>
    <property type="match status" value="1"/>
</dbReference>
<keyword evidence="11" id="KW-1185">Reference proteome</keyword>
<feature type="region of interest" description="Disordered" evidence="8">
    <location>
        <begin position="1"/>
        <end position="27"/>
    </location>
</feature>
<name>A0A6A1QBM8_BALPH</name>
<evidence type="ECO:0000256" key="3">
    <source>
        <dbReference type="ARBA" id="ARBA00022490"/>
    </source>
</evidence>
<keyword evidence="7" id="KW-0206">Cytoskeleton</keyword>
<evidence type="ECO:0000256" key="2">
    <source>
        <dbReference type="ARBA" id="ARBA00009636"/>
    </source>
</evidence>